<dbReference type="InterPro" id="IPR017500">
    <property type="entry name" value="Phage_infect_YhgE_N"/>
</dbReference>
<reference evidence="8 9" key="1">
    <citation type="submission" date="2013-02" db="EMBL/GenBank/DDBJ databases">
        <title>The Genome Sequence of Enterococcus asini ATCC_700915.</title>
        <authorList>
            <consortium name="The Broad Institute Genome Sequencing Platform"/>
            <consortium name="The Broad Institute Genome Sequencing Center for Infectious Disease"/>
            <person name="Earl A.M."/>
            <person name="Gilmore M.S."/>
            <person name="Lebreton F."/>
            <person name="Walker B."/>
            <person name="Young S.K."/>
            <person name="Zeng Q."/>
            <person name="Gargeya S."/>
            <person name="Fitzgerald M."/>
            <person name="Haas B."/>
            <person name="Abouelleil A."/>
            <person name="Alvarado L."/>
            <person name="Arachchi H.M."/>
            <person name="Berlin A.M."/>
            <person name="Chapman S.B."/>
            <person name="Dewar J."/>
            <person name="Goldberg J."/>
            <person name="Griggs A."/>
            <person name="Gujja S."/>
            <person name="Hansen M."/>
            <person name="Howarth C."/>
            <person name="Imamovic A."/>
            <person name="Larimer J."/>
            <person name="McCowan C."/>
            <person name="Murphy C."/>
            <person name="Neiman D."/>
            <person name="Pearson M."/>
            <person name="Priest M."/>
            <person name="Roberts A."/>
            <person name="Saif S."/>
            <person name="Shea T."/>
            <person name="Sisk P."/>
            <person name="Sykes S."/>
            <person name="Wortman J."/>
            <person name="Nusbaum C."/>
            <person name="Birren B."/>
        </authorList>
    </citation>
    <scope>NUCLEOTIDE SEQUENCE [LARGE SCALE GENOMIC DNA]</scope>
    <source>
        <strain evidence="8 9">ATCC 700915</strain>
    </source>
</reference>
<feature type="transmembrane region" description="Helical" evidence="6">
    <location>
        <begin position="806"/>
        <end position="824"/>
    </location>
</feature>
<keyword evidence="2 6" id="KW-0812">Transmembrane</keyword>
<comment type="subcellular location">
    <subcellularLocation>
        <location evidence="1">Membrane</location>
        <topology evidence="1">Multi-pass membrane protein</topology>
    </subcellularLocation>
</comment>
<dbReference type="AlphaFoldDB" id="R2SBT7"/>
<sequence>MMKKIKHVFELYRLDWKRIAKSPVAVFLIVALMILPSLYAWFNIKALWDPYGNTGELPIAIYSNDAGASLQDKELNIGDQVLDTLKDNKQLGWRFVKSKKAVVDGVRSGKYYAGIYLPKNFSEDLLSFLSGDIQKPKIEYFINEKINAIAPKITDKGASSLQEQITENFIKTASETVLKVMNEVGYDIDSNLVSINKVKNMILTTDENADEIDGYANQILELNDKMPEIKEKLKKAESFVDYLPEVDAMGEKVIALNDKMPELEEQAKIILTLQEKIPEIKNAGDQLASVDNDFEKVESVMNDGITEAKQGLEIIAAVQKILPDVESMGNNANEFAKQMQAAAEQLETTLPSITTTVKTVISDLTTINSFVQSAADEVSAALQDNQLTDEEKAALGATLTSISDRLGDKVTNVTNLQNFIKDLPNYADDTNLQNIVSQLENVKTLIQGLQTRVNNLNAAIQAGNIDEATNALGAVSDLANQLNSALGNISVDNIAAQVDKGLQLVIGTMKDAQTAIGKAQGIDFTSLLSNTSKTVSNAVDLLEKYQKQMPAIKQEVHDANVLLNGHMDEIVNGINKGADLYNNELPELKAKLALATDFLKNDWPGIKKEITQTMDMVEEKMPQLEEGLSLASDLIKNDWPLLKEGLHKAAEAIRKGEKEADLGEIIKLLKSDANAESEFFTNPVELDTTQMYPIKNNGSASTPFYTALCLWVGALLLSSVASTEYFLEGKDKEKYSKRETFVARMLTFLTMAVAQSLVVSLGNYFLLGVDVRAPFYAVLFALLVGLAFMMIVYVLAALFGNIGKGIAIIILVLSISGGGGNYPIQVSGKFFQMINPFLPFTHAVDLLRESAGGIYWPNAWPNIFIMIGLFVGFAIIGLLAYPKIDVFTKRMDKVSKESHFFH</sequence>
<dbReference type="NCBIfam" id="TIGR03061">
    <property type="entry name" value="pip_yhgE_Nterm"/>
    <property type="match status" value="1"/>
</dbReference>
<dbReference type="PANTHER" id="PTHR43077:SF10">
    <property type="entry name" value="TRANSPORT PERMEASE PROTEIN"/>
    <property type="match status" value="1"/>
</dbReference>
<evidence type="ECO:0000256" key="3">
    <source>
        <dbReference type="ARBA" id="ARBA00022989"/>
    </source>
</evidence>
<dbReference type="InterPro" id="IPR013525">
    <property type="entry name" value="ABC2_TM"/>
</dbReference>
<dbReference type="STRING" id="57732.RU94_GL001544"/>
<evidence type="ECO:0000313" key="9">
    <source>
        <dbReference type="Proteomes" id="UP000013777"/>
    </source>
</evidence>
<feature type="transmembrane region" description="Helical" evidence="6">
    <location>
        <begin position="863"/>
        <end position="881"/>
    </location>
</feature>
<evidence type="ECO:0000256" key="2">
    <source>
        <dbReference type="ARBA" id="ARBA00022692"/>
    </source>
</evidence>
<dbReference type="GO" id="GO:0140359">
    <property type="term" value="F:ABC-type transporter activity"/>
    <property type="evidence" value="ECO:0007669"/>
    <property type="project" value="InterPro"/>
</dbReference>
<protein>
    <submittedName>
        <fullName evidence="8">YhgE/Pip domain-containing protein</fullName>
    </submittedName>
</protein>
<dbReference type="HOGENOM" id="CLU_004534_2_1_9"/>
<dbReference type="GO" id="GO:0016020">
    <property type="term" value="C:membrane"/>
    <property type="evidence" value="ECO:0007669"/>
    <property type="project" value="UniProtKB-SubCell"/>
</dbReference>
<keyword evidence="5" id="KW-0175">Coiled coil</keyword>
<dbReference type="NCBIfam" id="TIGR03062">
    <property type="entry name" value="pip_yhgE_Cterm"/>
    <property type="match status" value="1"/>
</dbReference>
<feature type="domain" description="ABC-2 type transporter transmembrane" evidence="7">
    <location>
        <begin position="33"/>
        <end position="183"/>
    </location>
</feature>
<evidence type="ECO:0000256" key="4">
    <source>
        <dbReference type="ARBA" id="ARBA00023136"/>
    </source>
</evidence>
<feature type="transmembrane region" description="Helical" evidence="6">
    <location>
        <begin position="704"/>
        <end position="727"/>
    </location>
</feature>
<feature type="coiled-coil region" evidence="5">
    <location>
        <begin position="212"/>
        <end position="266"/>
    </location>
</feature>
<evidence type="ECO:0000256" key="1">
    <source>
        <dbReference type="ARBA" id="ARBA00004141"/>
    </source>
</evidence>
<dbReference type="Proteomes" id="UP000013777">
    <property type="component" value="Unassembled WGS sequence"/>
</dbReference>
<feature type="transmembrane region" description="Helical" evidence="6">
    <location>
        <begin position="773"/>
        <end position="799"/>
    </location>
</feature>
<dbReference type="PANTHER" id="PTHR43077">
    <property type="entry name" value="TRANSPORT PERMEASE YVFS-RELATED"/>
    <property type="match status" value="1"/>
</dbReference>
<dbReference type="InterPro" id="IPR051328">
    <property type="entry name" value="T7SS_ABC-Transporter"/>
</dbReference>
<evidence type="ECO:0000259" key="7">
    <source>
        <dbReference type="Pfam" id="PF12698"/>
    </source>
</evidence>
<comment type="caution">
    <text evidence="8">The sequence shown here is derived from an EMBL/GenBank/DDBJ whole genome shotgun (WGS) entry which is preliminary data.</text>
</comment>
<feature type="transmembrane region" description="Helical" evidence="6">
    <location>
        <begin position="748"/>
        <end position="767"/>
    </location>
</feature>
<keyword evidence="9" id="KW-1185">Reference proteome</keyword>
<keyword evidence="3 6" id="KW-1133">Transmembrane helix</keyword>
<evidence type="ECO:0000256" key="5">
    <source>
        <dbReference type="SAM" id="Coils"/>
    </source>
</evidence>
<proteinExistence type="predicted"/>
<accession>R2SBT7</accession>
<dbReference type="Pfam" id="PF12698">
    <property type="entry name" value="ABC2_membrane_3"/>
    <property type="match status" value="2"/>
</dbReference>
<organism evidence="8 9">
    <name type="scientific">Enterococcus asini ATCC 700915</name>
    <dbReference type="NCBI Taxonomy" id="1158606"/>
    <lineage>
        <taxon>Bacteria</taxon>
        <taxon>Bacillati</taxon>
        <taxon>Bacillota</taxon>
        <taxon>Bacilli</taxon>
        <taxon>Lactobacillales</taxon>
        <taxon>Enterococcaceae</taxon>
        <taxon>Enterococcus</taxon>
    </lineage>
</organism>
<name>R2SBT7_9ENTE</name>
<dbReference type="InterPro" id="IPR017501">
    <property type="entry name" value="Phage_infect_YhgE_C"/>
</dbReference>
<feature type="coiled-coil region" evidence="5">
    <location>
        <begin position="432"/>
        <end position="459"/>
    </location>
</feature>
<evidence type="ECO:0000313" key="8">
    <source>
        <dbReference type="EMBL" id="EOH85619.1"/>
    </source>
</evidence>
<dbReference type="EMBL" id="AJAP01000019">
    <property type="protein sequence ID" value="EOH85619.1"/>
    <property type="molecule type" value="Genomic_DNA"/>
</dbReference>
<dbReference type="PATRIC" id="fig|1158606.3.peg.1857"/>
<evidence type="ECO:0000256" key="6">
    <source>
        <dbReference type="SAM" id="Phobius"/>
    </source>
</evidence>
<feature type="domain" description="ABC-2 type transporter transmembrane" evidence="7">
    <location>
        <begin position="535"/>
        <end position="879"/>
    </location>
</feature>
<keyword evidence="4 6" id="KW-0472">Membrane</keyword>
<dbReference type="eggNOG" id="COG1511">
    <property type="taxonomic scope" value="Bacteria"/>
</dbReference>
<gene>
    <name evidence="8" type="ORF">UAS_01912</name>
</gene>